<proteinExistence type="predicted"/>
<protein>
    <submittedName>
        <fullName evidence="1">Uncharacterized protein</fullName>
    </submittedName>
</protein>
<evidence type="ECO:0000313" key="1">
    <source>
        <dbReference type="EMBL" id="PIZ14486.1"/>
    </source>
</evidence>
<accession>A0A2M7S4J6</accession>
<organism evidence="1 2">
    <name type="scientific">Candidatus Desantisbacteria bacterium CG_4_10_14_0_8_um_filter_48_22</name>
    <dbReference type="NCBI Taxonomy" id="1974543"/>
    <lineage>
        <taxon>Bacteria</taxon>
        <taxon>Candidatus Desantisiibacteriota</taxon>
    </lineage>
</organism>
<dbReference type="Gene3D" id="3.20.20.210">
    <property type="match status" value="1"/>
</dbReference>
<dbReference type="InterPro" id="IPR052024">
    <property type="entry name" value="Methanogen_methyltrans"/>
</dbReference>
<dbReference type="EMBL" id="PFMR01000346">
    <property type="protein sequence ID" value="PIZ14486.1"/>
    <property type="molecule type" value="Genomic_DNA"/>
</dbReference>
<dbReference type="PANTHER" id="PTHR47099">
    <property type="entry name" value="METHYLCOBAMIDE:COM METHYLTRANSFERASE MTBA"/>
    <property type="match status" value="1"/>
</dbReference>
<dbReference type="PANTHER" id="PTHR47099:SF1">
    <property type="entry name" value="METHYLCOBAMIDE:COM METHYLTRANSFERASE MTBA"/>
    <property type="match status" value="1"/>
</dbReference>
<dbReference type="Proteomes" id="UP000229307">
    <property type="component" value="Unassembled WGS sequence"/>
</dbReference>
<sequence>MSELSEILNLINPDPSVLKKGRERQAAVWKGIEPDYLPLILSDSEVPELAVFSHYTLKEQFFDKEKMLAEQLKGLVGIAKANSDAQLSVRANLGVGVAATVFGLKPVFPQEDQMPWFLENPPKEMIAYRVSRIANAKTEGLIPTAVEYIEYFRRRLPENIKLYCYDTQGPFDLAHLIRGSQIYTDVFDDPEFVRRILEISTELYIRATKVYKEAVSEPLHSGFHTALFMENGGVRMCDDSSINLSPKLFREFSLPYISKALAPFSGGWVHFCGNANHLFDMYMEVKEIRGINFGNPEKYDYAAVMEKLISKGKFYFGTWPMQRGESLKDYFSRMLKPLKGKRGLILQFTRAAGMPPASEIIKLWQSLQ</sequence>
<gene>
    <name evidence="1" type="ORF">COY52_12475</name>
</gene>
<reference evidence="2" key="1">
    <citation type="submission" date="2017-09" db="EMBL/GenBank/DDBJ databases">
        <title>Depth-based differentiation of microbial function through sediment-hosted aquifers and enrichment of novel symbionts in the deep terrestrial subsurface.</title>
        <authorList>
            <person name="Probst A.J."/>
            <person name="Ladd B."/>
            <person name="Jarett J.K."/>
            <person name="Geller-Mcgrath D.E."/>
            <person name="Sieber C.M.K."/>
            <person name="Emerson J.B."/>
            <person name="Anantharaman K."/>
            <person name="Thomas B.C."/>
            <person name="Malmstrom R."/>
            <person name="Stieglmeier M."/>
            <person name="Klingl A."/>
            <person name="Woyke T."/>
            <person name="Ryan C.M."/>
            <person name="Banfield J.F."/>
        </authorList>
    </citation>
    <scope>NUCLEOTIDE SEQUENCE [LARGE SCALE GENOMIC DNA]</scope>
</reference>
<comment type="caution">
    <text evidence="1">The sequence shown here is derived from an EMBL/GenBank/DDBJ whole genome shotgun (WGS) entry which is preliminary data.</text>
</comment>
<dbReference type="AlphaFoldDB" id="A0A2M7S4J6"/>
<dbReference type="InterPro" id="IPR038071">
    <property type="entry name" value="UROD/MetE-like_sf"/>
</dbReference>
<evidence type="ECO:0000313" key="2">
    <source>
        <dbReference type="Proteomes" id="UP000229307"/>
    </source>
</evidence>
<dbReference type="SUPFAM" id="SSF51726">
    <property type="entry name" value="UROD/MetE-like"/>
    <property type="match status" value="1"/>
</dbReference>
<name>A0A2M7S4J6_9BACT</name>